<dbReference type="InterPro" id="IPR010499">
    <property type="entry name" value="AraC_E-bd"/>
</dbReference>
<sequence>MDVLLTIGDFSRMTYLSVKALRHYHEIGLLEPAEIDPASGYRLYRPAQVTTAQVIRRLRDLDMPLDAVRTVLGAPDLDSRNAVIVEHLRGMERRLEQLNSTVTSLRVLLEQPSPALEVEYRSTPAVRALAITGRVRMDDSEQWLSDALGEVAAAVHAHRAGPDGALYFSDFFHADAGGMTAFVPVTGPVRATGRVEEIELPAVELAVSVHRGPSAQVDRTYGALGTFVAERAFGVDGPIREHYLVTTADTADERLHRTEVCWPVFRTS</sequence>
<dbReference type="InterPro" id="IPR000551">
    <property type="entry name" value="MerR-type_HTH_dom"/>
</dbReference>
<evidence type="ECO:0000313" key="4">
    <source>
        <dbReference type="Proteomes" id="UP001428817"/>
    </source>
</evidence>
<evidence type="ECO:0000259" key="2">
    <source>
        <dbReference type="PROSITE" id="PS50937"/>
    </source>
</evidence>
<feature type="domain" description="HTH merR-type" evidence="2">
    <location>
        <begin position="4"/>
        <end position="74"/>
    </location>
</feature>
<dbReference type="CDD" id="cd01107">
    <property type="entry name" value="HTH_BmrR"/>
    <property type="match status" value="1"/>
</dbReference>
<dbReference type="InterPro" id="IPR009061">
    <property type="entry name" value="DNA-bd_dom_put_sf"/>
</dbReference>
<dbReference type="Proteomes" id="UP001428817">
    <property type="component" value="Unassembled WGS sequence"/>
</dbReference>
<dbReference type="SMART" id="SM00422">
    <property type="entry name" value="HTH_MERR"/>
    <property type="match status" value="1"/>
</dbReference>
<accession>A0ABP9PXL0</accession>
<keyword evidence="4" id="KW-1185">Reference proteome</keyword>
<dbReference type="Pfam" id="PF06445">
    <property type="entry name" value="GyrI-like"/>
    <property type="match status" value="1"/>
</dbReference>
<dbReference type="SUPFAM" id="SSF46955">
    <property type="entry name" value="Putative DNA-binding domain"/>
    <property type="match status" value="1"/>
</dbReference>
<protein>
    <submittedName>
        <fullName evidence="3">MerR family transcriptional regulator</fullName>
    </submittedName>
</protein>
<dbReference type="InterPro" id="IPR029442">
    <property type="entry name" value="GyrI-like"/>
</dbReference>
<dbReference type="SUPFAM" id="SSF55136">
    <property type="entry name" value="Probable bacterial effector-binding domain"/>
    <property type="match status" value="1"/>
</dbReference>
<evidence type="ECO:0000256" key="1">
    <source>
        <dbReference type="ARBA" id="ARBA00023125"/>
    </source>
</evidence>
<keyword evidence="1" id="KW-0238">DNA-binding</keyword>
<dbReference type="InterPro" id="IPR047057">
    <property type="entry name" value="MerR_fam"/>
</dbReference>
<dbReference type="PANTHER" id="PTHR30204:SF97">
    <property type="entry name" value="MERR FAMILY REGULATORY PROTEIN"/>
    <property type="match status" value="1"/>
</dbReference>
<dbReference type="SMART" id="SM00871">
    <property type="entry name" value="AraC_E_bind"/>
    <property type="match status" value="1"/>
</dbReference>
<gene>
    <name evidence="3" type="ORF">GCM10023321_24200</name>
</gene>
<dbReference type="EMBL" id="BAABJP010000008">
    <property type="protein sequence ID" value="GAA5153637.1"/>
    <property type="molecule type" value="Genomic_DNA"/>
</dbReference>
<proteinExistence type="predicted"/>
<evidence type="ECO:0000313" key="3">
    <source>
        <dbReference type="EMBL" id="GAA5153637.1"/>
    </source>
</evidence>
<dbReference type="Pfam" id="PF13411">
    <property type="entry name" value="MerR_1"/>
    <property type="match status" value="1"/>
</dbReference>
<dbReference type="PANTHER" id="PTHR30204">
    <property type="entry name" value="REDOX-CYCLING DRUG-SENSING TRANSCRIPTIONAL ACTIVATOR SOXR"/>
    <property type="match status" value="1"/>
</dbReference>
<dbReference type="InterPro" id="IPR011256">
    <property type="entry name" value="Reg_factor_effector_dom_sf"/>
</dbReference>
<comment type="caution">
    <text evidence="3">The sequence shown here is derived from an EMBL/GenBank/DDBJ whole genome shotgun (WGS) entry which is preliminary data.</text>
</comment>
<organism evidence="3 4">
    <name type="scientific">Pseudonocardia eucalypti</name>
    <dbReference type="NCBI Taxonomy" id="648755"/>
    <lineage>
        <taxon>Bacteria</taxon>
        <taxon>Bacillati</taxon>
        <taxon>Actinomycetota</taxon>
        <taxon>Actinomycetes</taxon>
        <taxon>Pseudonocardiales</taxon>
        <taxon>Pseudonocardiaceae</taxon>
        <taxon>Pseudonocardia</taxon>
    </lineage>
</organism>
<name>A0ABP9PXL0_9PSEU</name>
<dbReference type="Gene3D" id="3.20.80.10">
    <property type="entry name" value="Regulatory factor, effector binding domain"/>
    <property type="match status" value="1"/>
</dbReference>
<reference evidence="4" key="1">
    <citation type="journal article" date="2019" name="Int. J. Syst. Evol. Microbiol.">
        <title>The Global Catalogue of Microorganisms (GCM) 10K type strain sequencing project: providing services to taxonomists for standard genome sequencing and annotation.</title>
        <authorList>
            <consortium name="The Broad Institute Genomics Platform"/>
            <consortium name="The Broad Institute Genome Sequencing Center for Infectious Disease"/>
            <person name="Wu L."/>
            <person name="Ma J."/>
        </authorList>
    </citation>
    <scope>NUCLEOTIDE SEQUENCE [LARGE SCALE GENOMIC DNA]</scope>
    <source>
        <strain evidence="4">JCM 18303</strain>
    </source>
</reference>
<dbReference type="Gene3D" id="1.10.1660.10">
    <property type="match status" value="1"/>
</dbReference>
<dbReference type="RefSeq" id="WP_185061753.1">
    <property type="nucleotide sequence ID" value="NZ_BAABJP010000008.1"/>
</dbReference>
<dbReference type="PROSITE" id="PS50937">
    <property type="entry name" value="HTH_MERR_2"/>
    <property type="match status" value="1"/>
</dbReference>